<comment type="caution">
    <text evidence="3">The sequence shown here is derived from an EMBL/GenBank/DDBJ whole genome shotgun (WGS) entry which is preliminary data.</text>
</comment>
<reference evidence="3" key="1">
    <citation type="submission" date="2021-10" db="EMBL/GenBank/DDBJ databases">
        <title>De novo Genome Assembly of Clathrus columnatus (Basidiomycota, Fungi) Using Illumina and Nanopore Sequence Data.</title>
        <authorList>
            <person name="Ogiso-Tanaka E."/>
            <person name="Itagaki H."/>
            <person name="Hosoya T."/>
            <person name="Hosaka K."/>
        </authorList>
    </citation>
    <scope>NUCLEOTIDE SEQUENCE</scope>
    <source>
        <strain evidence="3">MO-923</strain>
    </source>
</reference>
<evidence type="ECO:0000256" key="1">
    <source>
        <dbReference type="SAM" id="Coils"/>
    </source>
</evidence>
<sequence length="283" mass="33226">MGRLIRLALWSRSSTPRTREIVLEVLKKTYPVPIHTRELFQRIREEYPDEKPQLPSPDLPLVQIRRVTTPSPETGTSTIPFPDHLIRSAKYLREIVMGDMVHRKQVQKVHSMRVPTPEELAQKTSKKKNKKSKNSNASSVTINVKGMVDEWGWVLRTPEEAEKMKQEEKRIKNALEGQKLLDVKQLEKDKRVRFLELWGHLNVRRQRARAEKLEREEKKTIELEKLREEGRKEGQIGVYIIIVGDSIAPEFDVFNFQEPWRPRIAKLNVIAIRSYFSTQYSIE</sequence>
<feature type="compositionally biased region" description="Basic residues" evidence="2">
    <location>
        <begin position="124"/>
        <end position="133"/>
    </location>
</feature>
<organism evidence="3 4">
    <name type="scientific">Clathrus columnatus</name>
    <dbReference type="NCBI Taxonomy" id="1419009"/>
    <lineage>
        <taxon>Eukaryota</taxon>
        <taxon>Fungi</taxon>
        <taxon>Dikarya</taxon>
        <taxon>Basidiomycota</taxon>
        <taxon>Agaricomycotina</taxon>
        <taxon>Agaricomycetes</taxon>
        <taxon>Phallomycetidae</taxon>
        <taxon>Phallales</taxon>
        <taxon>Clathraceae</taxon>
        <taxon>Clathrus</taxon>
    </lineage>
</organism>
<feature type="coiled-coil region" evidence="1">
    <location>
        <begin position="203"/>
        <end position="233"/>
    </location>
</feature>
<dbReference type="EMBL" id="BPWL01000003">
    <property type="protein sequence ID" value="GJJ08492.1"/>
    <property type="molecule type" value="Genomic_DNA"/>
</dbReference>
<accession>A0AAV5A1I0</accession>
<dbReference type="AlphaFoldDB" id="A0AAV5A1I0"/>
<keyword evidence="1" id="KW-0175">Coiled coil</keyword>
<gene>
    <name evidence="3" type="ORF">Clacol_002710</name>
</gene>
<protein>
    <submittedName>
        <fullName evidence="3">Uncharacterized protein</fullName>
    </submittedName>
</protein>
<keyword evidence="4" id="KW-1185">Reference proteome</keyword>
<evidence type="ECO:0000313" key="4">
    <source>
        <dbReference type="Proteomes" id="UP001050691"/>
    </source>
</evidence>
<name>A0AAV5A1I0_9AGAM</name>
<evidence type="ECO:0000313" key="3">
    <source>
        <dbReference type="EMBL" id="GJJ08492.1"/>
    </source>
</evidence>
<proteinExistence type="predicted"/>
<dbReference type="Proteomes" id="UP001050691">
    <property type="component" value="Unassembled WGS sequence"/>
</dbReference>
<feature type="region of interest" description="Disordered" evidence="2">
    <location>
        <begin position="113"/>
        <end position="138"/>
    </location>
</feature>
<evidence type="ECO:0000256" key="2">
    <source>
        <dbReference type="SAM" id="MobiDB-lite"/>
    </source>
</evidence>